<proteinExistence type="predicted"/>
<comment type="caution">
    <text evidence="1">The sequence shown here is derived from an EMBL/GenBank/DDBJ whole genome shotgun (WGS) entry which is preliminary data.</text>
</comment>
<name>A0A8H5EZM7_9AGAR</name>
<dbReference type="InterPro" id="IPR032675">
    <property type="entry name" value="LRR_dom_sf"/>
</dbReference>
<evidence type="ECO:0000313" key="1">
    <source>
        <dbReference type="EMBL" id="KAF5318102.1"/>
    </source>
</evidence>
<dbReference type="Proteomes" id="UP000567179">
    <property type="component" value="Unassembled WGS sequence"/>
</dbReference>
<gene>
    <name evidence="1" type="ORF">D9619_012134</name>
</gene>
<keyword evidence="2" id="KW-1185">Reference proteome</keyword>
<sequence length="438" mass="48864">MESSRSQSDYTSILPLPPEITIMIFEMASSLAEVDREWSELVKARPEIIISHVCRQWRQVALSCPTIWSRIMIRNWVAGTHSAAQLLEVYLTRSRGVPLDIVVTIRSPQCQLRSCTGDVYGFLRAVLPHSSRWRRPALWIDGGYSITPFACLQEVSVSQLEVFEVATYPPPQGGPFPRSEAGSEFLTLFQTGAPKLSSALMESQLHLPLHHCRNISALDLQNSCEIRPWEDFITLITLPNLTNLTLDDIFLSPVSEPDPFAPPALAPKLRNFRTSSFEVARYMWTTICAPELALLVLFHIGGKVAFSSNEVDSSQGRFPAVETLVLWSVDIWDPLDLTRLALALPYLTSLVICDCGVDNRTLSETLLAQSRAKDVKLWPRLTTLTYVEGSGPGPRFRFSGLVDQRLLSYKKSTRNAVAASGLAARSLWPGMRPQGRVP</sequence>
<protein>
    <recommendedName>
        <fullName evidence="3">F-box domain-containing protein</fullName>
    </recommendedName>
</protein>
<evidence type="ECO:0008006" key="3">
    <source>
        <dbReference type="Google" id="ProtNLM"/>
    </source>
</evidence>
<dbReference type="SUPFAM" id="SSF52047">
    <property type="entry name" value="RNI-like"/>
    <property type="match status" value="1"/>
</dbReference>
<dbReference type="AlphaFoldDB" id="A0A8H5EZM7"/>
<dbReference type="Gene3D" id="3.80.10.10">
    <property type="entry name" value="Ribonuclease Inhibitor"/>
    <property type="match status" value="1"/>
</dbReference>
<reference evidence="1 2" key="1">
    <citation type="journal article" date="2020" name="ISME J.">
        <title>Uncovering the hidden diversity of litter-decomposition mechanisms in mushroom-forming fungi.</title>
        <authorList>
            <person name="Floudas D."/>
            <person name="Bentzer J."/>
            <person name="Ahren D."/>
            <person name="Johansson T."/>
            <person name="Persson P."/>
            <person name="Tunlid A."/>
        </authorList>
    </citation>
    <scope>NUCLEOTIDE SEQUENCE [LARGE SCALE GENOMIC DNA]</scope>
    <source>
        <strain evidence="1 2">CBS 101986</strain>
    </source>
</reference>
<dbReference type="OrthoDB" id="3229088at2759"/>
<accession>A0A8H5EZM7</accession>
<dbReference type="EMBL" id="JAACJJ010000031">
    <property type="protein sequence ID" value="KAF5318102.1"/>
    <property type="molecule type" value="Genomic_DNA"/>
</dbReference>
<organism evidence="1 2">
    <name type="scientific">Psilocybe cf. subviscida</name>
    <dbReference type="NCBI Taxonomy" id="2480587"/>
    <lineage>
        <taxon>Eukaryota</taxon>
        <taxon>Fungi</taxon>
        <taxon>Dikarya</taxon>
        <taxon>Basidiomycota</taxon>
        <taxon>Agaricomycotina</taxon>
        <taxon>Agaricomycetes</taxon>
        <taxon>Agaricomycetidae</taxon>
        <taxon>Agaricales</taxon>
        <taxon>Agaricineae</taxon>
        <taxon>Strophariaceae</taxon>
        <taxon>Psilocybe</taxon>
    </lineage>
</organism>
<evidence type="ECO:0000313" key="2">
    <source>
        <dbReference type="Proteomes" id="UP000567179"/>
    </source>
</evidence>
<dbReference type="Gene3D" id="1.20.1280.50">
    <property type="match status" value="1"/>
</dbReference>